<evidence type="ECO:0000256" key="4">
    <source>
        <dbReference type="ARBA" id="ARBA00022496"/>
    </source>
</evidence>
<keyword evidence="14" id="KW-0732">Signal</keyword>
<evidence type="ECO:0000256" key="2">
    <source>
        <dbReference type="ARBA" id="ARBA00022448"/>
    </source>
</evidence>
<evidence type="ECO:0000256" key="7">
    <source>
        <dbReference type="ARBA" id="ARBA00023065"/>
    </source>
</evidence>
<feature type="domain" description="TonB-dependent receptor-like beta-barrel" evidence="15">
    <location>
        <begin position="272"/>
        <end position="725"/>
    </location>
</feature>
<evidence type="ECO:0000259" key="16">
    <source>
        <dbReference type="Pfam" id="PF07715"/>
    </source>
</evidence>
<keyword evidence="2 11" id="KW-0813">Transport</keyword>
<evidence type="ECO:0000256" key="9">
    <source>
        <dbReference type="ARBA" id="ARBA00023136"/>
    </source>
</evidence>
<keyword evidence="10 11" id="KW-0998">Cell outer membrane</keyword>
<keyword evidence="18" id="KW-1185">Reference proteome</keyword>
<dbReference type="InterPro" id="IPR039426">
    <property type="entry name" value="TonB-dep_rcpt-like"/>
</dbReference>
<dbReference type="GO" id="GO:0009279">
    <property type="term" value="C:cell outer membrane"/>
    <property type="evidence" value="ECO:0007669"/>
    <property type="project" value="UniProtKB-SubCell"/>
</dbReference>
<evidence type="ECO:0000256" key="12">
    <source>
        <dbReference type="RuleBase" id="RU003357"/>
    </source>
</evidence>
<dbReference type="AlphaFoldDB" id="A0A2A4FP14"/>
<dbReference type="Pfam" id="PF00593">
    <property type="entry name" value="TonB_dep_Rec_b-barrel"/>
    <property type="match status" value="1"/>
</dbReference>
<evidence type="ECO:0000256" key="13">
    <source>
        <dbReference type="SAM" id="MobiDB-lite"/>
    </source>
</evidence>
<reference evidence="17 18" key="1">
    <citation type="submission" date="2017-09" db="EMBL/GenBank/DDBJ databases">
        <title>The Catabolism of 3,6-Dichlorosalicylic acid is Initiated by the Cytochrome P450 Monooxygenase DsmABC in Rhizorhabdus dicambivorans Ndbn-20.</title>
        <authorList>
            <person name="Na L."/>
        </authorList>
    </citation>
    <scope>NUCLEOTIDE SEQUENCE [LARGE SCALE GENOMIC DNA]</scope>
    <source>
        <strain evidence="17 18">Ndbn-20m</strain>
    </source>
</reference>
<keyword evidence="9 11" id="KW-0472">Membrane</keyword>
<feature type="compositionally biased region" description="Low complexity" evidence="13">
    <location>
        <begin position="51"/>
        <end position="64"/>
    </location>
</feature>
<feature type="signal peptide" evidence="14">
    <location>
        <begin position="1"/>
        <end position="27"/>
    </location>
</feature>
<dbReference type="EMBL" id="NWUF01000041">
    <property type="protein sequence ID" value="PCE39897.1"/>
    <property type="molecule type" value="Genomic_DNA"/>
</dbReference>
<dbReference type="KEGG" id="rdi:CMV14_12650"/>
<keyword evidence="5 11" id="KW-0812">Transmembrane</keyword>
<evidence type="ECO:0000256" key="14">
    <source>
        <dbReference type="SAM" id="SignalP"/>
    </source>
</evidence>
<feature type="region of interest" description="Disordered" evidence="13">
    <location>
        <begin position="38"/>
        <end position="66"/>
    </location>
</feature>
<evidence type="ECO:0000313" key="17">
    <source>
        <dbReference type="EMBL" id="PCE39897.1"/>
    </source>
</evidence>
<dbReference type="RefSeq" id="WP_096367730.1">
    <property type="nucleotide sequence ID" value="NZ_CP023449.1"/>
</dbReference>
<evidence type="ECO:0000313" key="18">
    <source>
        <dbReference type="Proteomes" id="UP000218934"/>
    </source>
</evidence>
<comment type="similarity">
    <text evidence="11 12">Belongs to the TonB-dependent receptor family.</text>
</comment>
<dbReference type="InterPro" id="IPR012910">
    <property type="entry name" value="Plug_dom"/>
</dbReference>
<feature type="chain" id="PRO_5013059732" evidence="14">
    <location>
        <begin position="28"/>
        <end position="763"/>
    </location>
</feature>
<feature type="domain" description="TonB-dependent receptor plug" evidence="16">
    <location>
        <begin position="83"/>
        <end position="188"/>
    </location>
</feature>
<dbReference type="PROSITE" id="PS52016">
    <property type="entry name" value="TONB_DEPENDENT_REC_3"/>
    <property type="match status" value="1"/>
</dbReference>
<keyword evidence="17" id="KW-0675">Receptor</keyword>
<protein>
    <submittedName>
        <fullName evidence="17">TonB-dependent receptor</fullName>
    </submittedName>
</protein>
<organism evidence="17 18">
    <name type="scientific">Rhizorhabdus dicambivorans</name>
    <dbReference type="NCBI Taxonomy" id="1850238"/>
    <lineage>
        <taxon>Bacteria</taxon>
        <taxon>Pseudomonadati</taxon>
        <taxon>Pseudomonadota</taxon>
        <taxon>Alphaproteobacteria</taxon>
        <taxon>Sphingomonadales</taxon>
        <taxon>Sphingomonadaceae</taxon>
        <taxon>Rhizorhabdus</taxon>
    </lineage>
</organism>
<accession>A0A2A4FP14</accession>
<dbReference type="SUPFAM" id="SSF56935">
    <property type="entry name" value="Porins"/>
    <property type="match status" value="1"/>
</dbReference>
<keyword evidence="3 11" id="KW-1134">Transmembrane beta strand</keyword>
<dbReference type="InterPro" id="IPR000531">
    <property type="entry name" value="Beta-barrel_TonB"/>
</dbReference>
<dbReference type="PANTHER" id="PTHR32552">
    <property type="entry name" value="FERRICHROME IRON RECEPTOR-RELATED"/>
    <property type="match status" value="1"/>
</dbReference>
<keyword evidence="7" id="KW-0406">Ion transport</keyword>
<gene>
    <name evidence="17" type="ORF">COO09_23100</name>
</gene>
<evidence type="ECO:0000259" key="15">
    <source>
        <dbReference type="Pfam" id="PF00593"/>
    </source>
</evidence>
<dbReference type="Pfam" id="PF07715">
    <property type="entry name" value="Plug"/>
    <property type="match status" value="1"/>
</dbReference>
<comment type="caution">
    <text evidence="17">The sequence shown here is derived from an EMBL/GenBank/DDBJ whole genome shotgun (WGS) entry which is preliminary data.</text>
</comment>
<evidence type="ECO:0000256" key="5">
    <source>
        <dbReference type="ARBA" id="ARBA00022692"/>
    </source>
</evidence>
<evidence type="ECO:0000256" key="1">
    <source>
        <dbReference type="ARBA" id="ARBA00004571"/>
    </source>
</evidence>
<keyword evidence="4" id="KW-0410">Iron transport</keyword>
<keyword evidence="6" id="KW-0408">Iron</keyword>
<keyword evidence="8 12" id="KW-0798">TonB box</keyword>
<comment type="subcellular location">
    <subcellularLocation>
        <location evidence="1 11">Cell outer membrane</location>
        <topology evidence="1 11">Multi-pass membrane protein</topology>
    </subcellularLocation>
</comment>
<dbReference type="Proteomes" id="UP000218934">
    <property type="component" value="Unassembled WGS sequence"/>
</dbReference>
<evidence type="ECO:0000256" key="3">
    <source>
        <dbReference type="ARBA" id="ARBA00022452"/>
    </source>
</evidence>
<evidence type="ECO:0000256" key="8">
    <source>
        <dbReference type="ARBA" id="ARBA00023077"/>
    </source>
</evidence>
<sequence>MRNMLYSSVSAVAVLGTWLGTAPAALAAAGTQSETAAPAAAQVGTMPASPPAAATPETAEPRPSAGGGLEEIVVTAQKRSENLQRVPISVSVATASELKASGISGVQDLKIAAPGVEVQNQNGYAFPVIRGVGSKAAAPGLEPPVAIYVDGVYYATATSNLMSFNNIQQVEVLKGPQGTLFGRNATGGLIQITTRDPSRDLSGEFNVSYGNYESLKGDAYISGGLSDNVAADLAVNGTVMGDGYGTNLFNGRDVYKIEHDIAARSKWLFELGDDTSARLIFDYGSTRHNMNAARIGIGTIAPPPFGPAYAGSKWDINADEHPLIRNRQGGVSLRLDHDFEFVKIASITAYRRSKYEIDFDFDYTPTRGRVVDLEQKDSQFSQELQFLSPDGAAIKWVVGGYYFRANARYPFVNISFAGPAALPTMPPTVLSTTKSAQKNDSLSGFGQATIELVEGLSVTGGLRYTSEKRTLADASQVNTRADGSTVIAFPLTTRSRRFDKLTWRLAVDYQFTSDVLGYVSYNRGFKSGGYNPNVLILPAFLPEVLDSYEAGLKTSLFDRNVRLNLASFYYDYSNVQVQRTISGGTGIANGAKATIYGFEAEIEAQVTDALNLRIGYQYTNGEYDSFPSSVVATPRPAGGFFINNSGSATGNTTILSPKSTLSVAGSYEIPLERGRIVLNSTYYYNSGYYHEPDNVVRQPSYGLLNASVRWESDQGMSISVWGNNLTNEAVASYDGIQPFGATGARRTNYAPPRTYGLTLGYSF</sequence>
<dbReference type="Gene3D" id="2.40.170.20">
    <property type="entry name" value="TonB-dependent receptor, beta-barrel domain"/>
    <property type="match status" value="1"/>
</dbReference>
<dbReference type="OrthoDB" id="7208812at2"/>
<dbReference type="GO" id="GO:0006826">
    <property type="term" value="P:iron ion transport"/>
    <property type="evidence" value="ECO:0007669"/>
    <property type="project" value="UniProtKB-KW"/>
</dbReference>
<dbReference type="PANTHER" id="PTHR32552:SF81">
    <property type="entry name" value="TONB-DEPENDENT OUTER MEMBRANE RECEPTOR"/>
    <property type="match status" value="1"/>
</dbReference>
<proteinExistence type="inferred from homology"/>
<dbReference type="CDD" id="cd01347">
    <property type="entry name" value="ligand_gated_channel"/>
    <property type="match status" value="1"/>
</dbReference>
<evidence type="ECO:0000256" key="10">
    <source>
        <dbReference type="ARBA" id="ARBA00023237"/>
    </source>
</evidence>
<evidence type="ECO:0000256" key="11">
    <source>
        <dbReference type="PROSITE-ProRule" id="PRU01360"/>
    </source>
</evidence>
<dbReference type="InterPro" id="IPR036942">
    <property type="entry name" value="Beta-barrel_TonB_sf"/>
</dbReference>
<evidence type="ECO:0000256" key="6">
    <source>
        <dbReference type="ARBA" id="ARBA00023004"/>
    </source>
</evidence>
<name>A0A2A4FP14_9SPHN</name>